<dbReference type="AlphaFoldDB" id="A0A1M4WY10"/>
<keyword evidence="3" id="KW-1185">Reference proteome</keyword>
<feature type="signal peptide" evidence="1">
    <location>
        <begin position="1"/>
        <end position="22"/>
    </location>
</feature>
<dbReference type="Proteomes" id="UP000184048">
    <property type="component" value="Unassembled WGS sequence"/>
</dbReference>
<sequence>MTGFKMLLLAILALQLTPVVFGQDSKIEIPSFNDKYSKYVSQLESGELGIDYTDFRNSFLDSRQFSKKGTNYNNLKKQVYAEIKSKNYLGVVSLSKAMLSIDYTSMFAHKYLQQTYKILGDTVNQKKYHDIEFGLLYSITTSGDGKTCETGWHITQIEEEYFIINMIGAELQSQSISNGGKNACDKMVVKTEEGETKTLYFEANKVFEQEQKLFGK</sequence>
<dbReference type="Pfam" id="PF16266">
    <property type="entry name" value="DUF4919"/>
    <property type="match status" value="1"/>
</dbReference>
<dbReference type="STRING" id="1121884.SAMN02745131_01265"/>
<protein>
    <recommendedName>
        <fullName evidence="4">DUF4919 domain-containing protein</fullName>
    </recommendedName>
</protein>
<feature type="chain" id="PRO_5013336291" description="DUF4919 domain-containing protein" evidence="1">
    <location>
        <begin position="23"/>
        <end position="216"/>
    </location>
</feature>
<dbReference type="InterPro" id="IPR032578">
    <property type="entry name" value="DUF4919"/>
</dbReference>
<evidence type="ECO:0000313" key="3">
    <source>
        <dbReference type="Proteomes" id="UP000184048"/>
    </source>
</evidence>
<proteinExistence type="predicted"/>
<organism evidence="2 3">
    <name type="scientific">Flavisolibacter ginsengisoli DSM 18119</name>
    <dbReference type="NCBI Taxonomy" id="1121884"/>
    <lineage>
        <taxon>Bacteria</taxon>
        <taxon>Pseudomonadati</taxon>
        <taxon>Bacteroidota</taxon>
        <taxon>Chitinophagia</taxon>
        <taxon>Chitinophagales</taxon>
        <taxon>Chitinophagaceae</taxon>
        <taxon>Flavisolibacter</taxon>
    </lineage>
</organism>
<dbReference type="OrthoDB" id="686440at2"/>
<evidence type="ECO:0000256" key="1">
    <source>
        <dbReference type="SAM" id="SignalP"/>
    </source>
</evidence>
<evidence type="ECO:0000313" key="2">
    <source>
        <dbReference type="EMBL" id="SHE86119.1"/>
    </source>
</evidence>
<dbReference type="RefSeq" id="WP_072834490.1">
    <property type="nucleotide sequence ID" value="NZ_FQUU01000004.1"/>
</dbReference>
<evidence type="ECO:0008006" key="4">
    <source>
        <dbReference type="Google" id="ProtNLM"/>
    </source>
</evidence>
<name>A0A1M4WY10_9BACT</name>
<gene>
    <name evidence="2" type="ORF">SAMN02745131_01265</name>
</gene>
<keyword evidence="1" id="KW-0732">Signal</keyword>
<reference evidence="2 3" key="1">
    <citation type="submission" date="2016-11" db="EMBL/GenBank/DDBJ databases">
        <authorList>
            <person name="Jaros S."/>
            <person name="Januszkiewicz K."/>
            <person name="Wedrychowicz H."/>
        </authorList>
    </citation>
    <scope>NUCLEOTIDE SEQUENCE [LARGE SCALE GENOMIC DNA]</scope>
    <source>
        <strain evidence="2 3">DSM 18119</strain>
    </source>
</reference>
<dbReference type="EMBL" id="FQUU01000004">
    <property type="protein sequence ID" value="SHE86119.1"/>
    <property type="molecule type" value="Genomic_DNA"/>
</dbReference>
<accession>A0A1M4WY10</accession>